<evidence type="ECO:0000313" key="2">
    <source>
        <dbReference type="Proteomes" id="UP001279734"/>
    </source>
</evidence>
<organism evidence="1 2">
    <name type="scientific">Nepenthes gracilis</name>
    <name type="common">Slender pitcher plant</name>
    <dbReference type="NCBI Taxonomy" id="150966"/>
    <lineage>
        <taxon>Eukaryota</taxon>
        <taxon>Viridiplantae</taxon>
        <taxon>Streptophyta</taxon>
        <taxon>Embryophyta</taxon>
        <taxon>Tracheophyta</taxon>
        <taxon>Spermatophyta</taxon>
        <taxon>Magnoliopsida</taxon>
        <taxon>eudicotyledons</taxon>
        <taxon>Gunneridae</taxon>
        <taxon>Pentapetalae</taxon>
        <taxon>Caryophyllales</taxon>
        <taxon>Nepenthaceae</taxon>
        <taxon>Nepenthes</taxon>
    </lineage>
</organism>
<name>A0AAD3SB48_NEPGR</name>
<proteinExistence type="predicted"/>
<dbReference type="AlphaFoldDB" id="A0AAD3SB48"/>
<gene>
    <name evidence="1" type="ORF">Nepgr_009344</name>
</gene>
<comment type="caution">
    <text evidence="1">The sequence shown here is derived from an EMBL/GenBank/DDBJ whole genome shotgun (WGS) entry which is preliminary data.</text>
</comment>
<sequence>MRYYPILPKDSIFALLLPLSFSTDGFEMVDFQPLRSLKLPGDPWVFFEALLLELFAVVVLSANEAFGIVSSGHAAGADNAESDSLDPVHADVLMILKLVAVLLVFIERNDKCIGSGCGVWLFSPLLMLLHNPRIVLPLGGFETCCWRVWWLAGCSHFMELHLPVCLDRQKMMLGVDCSSQIVRFAVSLGAGATSLLGRNYAGLWCHAVLYRLHHSRWPDPATPLLMPSDFVATPTEHLGLGLQFGLQLILAESDCLDLAGDFHGPLLGEAVFNQLVEMKLTFAACCRDLKLLLDEVAG</sequence>
<reference evidence="1" key="1">
    <citation type="submission" date="2023-05" db="EMBL/GenBank/DDBJ databases">
        <title>Nepenthes gracilis genome sequencing.</title>
        <authorList>
            <person name="Fukushima K."/>
        </authorList>
    </citation>
    <scope>NUCLEOTIDE SEQUENCE</scope>
    <source>
        <strain evidence="1">SING2019-196</strain>
    </source>
</reference>
<accession>A0AAD3SB48</accession>
<keyword evidence="2" id="KW-1185">Reference proteome</keyword>
<evidence type="ECO:0000313" key="1">
    <source>
        <dbReference type="EMBL" id="GMH07504.1"/>
    </source>
</evidence>
<dbReference type="EMBL" id="BSYO01000007">
    <property type="protein sequence ID" value="GMH07504.1"/>
    <property type="molecule type" value="Genomic_DNA"/>
</dbReference>
<dbReference type="Proteomes" id="UP001279734">
    <property type="component" value="Unassembled WGS sequence"/>
</dbReference>
<protein>
    <submittedName>
        <fullName evidence="1">Uncharacterized protein</fullName>
    </submittedName>
</protein>